<evidence type="ECO:0000313" key="2">
    <source>
        <dbReference type="EMBL" id="PLW48029.1"/>
    </source>
</evidence>
<dbReference type="Proteomes" id="UP000235392">
    <property type="component" value="Unassembled WGS sequence"/>
</dbReference>
<protein>
    <submittedName>
        <fullName evidence="2">Uncharacterized protein</fullName>
    </submittedName>
</protein>
<name>A0A2N5VDF5_9BASI</name>
<organism evidence="2 3">
    <name type="scientific">Puccinia coronata f. sp. avenae</name>
    <dbReference type="NCBI Taxonomy" id="200324"/>
    <lineage>
        <taxon>Eukaryota</taxon>
        <taxon>Fungi</taxon>
        <taxon>Dikarya</taxon>
        <taxon>Basidiomycota</taxon>
        <taxon>Pucciniomycotina</taxon>
        <taxon>Pucciniomycetes</taxon>
        <taxon>Pucciniales</taxon>
        <taxon>Pucciniaceae</taxon>
        <taxon>Puccinia</taxon>
    </lineage>
</organism>
<sequence length="146" mass="16112">MPAQPAANLTQVATAGGRLWRQNPPVERLYVKSHRVDAGWSRGQWLAKHAMPSVKMSPAEASNELQKIVNRNFDRRSEHSESFDSDSLSGLDNTPIQSNLEHFLVLMDSFLAARKLSSSFLPGANNSSPKDIALLPLPKFMIAIST</sequence>
<gene>
    <name evidence="2" type="ORF">PCASD_03554</name>
</gene>
<evidence type="ECO:0000313" key="3">
    <source>
        <dbReference type="Proteomes" id="UP000235392"/>
    </source>
</evidence>
<dbReference type="EMBL" id="PGCI01000026">
    <property type="protein sequence ID" value="PLW48029.1"/>
    <property type="molecule type" value="Genomic_DNA"/>
</dbReference>
<comment type="caution">
    <text evidence="2">The sequence shown here is derived from an EMBL/GenBank/DDBJ whole genome shotgun (WGS) entry which is preliminary data.</text>
</comment>
<evidence type="ECO:0000256" key="1">
    <source>
        <dbReference type="SAM" id="MobiDB-lite"/>
    </source>
</evidence>
<dbReference type="AlphaFoldDB" id="A0A2N5VDF5"/>
<feature type="compositionally biased region" description="Basic and acidic residues" evidence="1">
    <location>
        <begin position="72"/>
        <end position="82"/>
    </location>
</feature>
<reference evidence="2 3" key="1">
    <citation type="submission" date="2017-11" db="EMBL/GenBank/DDBJ databases">
        <title>De novo assembly and phasing of dikaryotic genomes from two isolates of Puccinia coronata f. sp. avenae, the causal agent of oat crown rust.</title>
        <authorList>
            <person name="Miller M.E."/>
            <person name="Zhang Y."/>
            <person name="Omidvar V."/>
            <person name="Sperschneider J."/>
            <person name="Schwessinger B."/>
            <person name="Raley C."/>
            <person name="Palmer J.M."/>
            <person name="Garnica D."/>
            <person name="Upadhyaya N."/>
            <person name="Rathjen J."/>
            <person name="Taylor J.M."/>
            <person name="Park R.F."/>
            <person name="Dodds P.N."/>
            <person name="Hirsch C.D."/>
            <person name="Kianian S.F."/>
            <person name="Figueroa M."/>
        </authorList>
    </citation>
    <scope>NUCLEOTIDE SEQUENCE [LARGE SCALE GENOMIC DNA]</scope>
    <source>
        <strain evidence="2">12SD80</strain>
    </source>
</reference>
<feature type="region of interest" description="Disordered" evidence="1">
    <location>
        <begin position="57"/>
        <end position="91"/>
    </location>
</feature>
<accession>A0A2N5VDF5</accession>
<proteinExistence type="predicted"/>